<dbReference type="EMBL" id="ML976673">
    <property type="protein sequence ID" value="KAF1974866.1"/>
    <property type="molecule type" value="Genomic_DNA"/>
</dbReference>
<dbReference type="Proteomes" id="UP000800036">
    <property type="component" value="Unassembled WGS sequence"/>
</dbReference>
<name>A0A6A5VIM1_9PLEO</name>
<dbReference type="AlphaFoldDB" id="A0A6A5VIM1"/>
<evidence type="ECO:0000313" key="1">
    <source>
        <dbReference type="EMBL" id="KAF1974866.1"/>
    </source>
</evidence>
<proteinExistence type="predicted"/>
<keyword evidence="2" id="KW-1185">Reference proteome</keyword>
<organism evidence="1 2">
    <name type="scientific">Bimuria novae-zelandiae CBS 107.79</name>
    <dbReference type="NCBI Taxonomy" id="1447943"/>
    <lineage>
        <taxon>Eukaryota</taxon>
        <taxon>Fungi</taxon>
        <taxon>Dikarya</taxon>
        <taxon>Ascomycota</taxon>
        <taxon>Pezizomycotina</taxon>
        <taxon>Dothideomycetes</taxon>
        <taxon>Pleosporomycetidae</taxon>
        <taxon>Pleosporales</taxon>
        <taxon>Massarineae</taxon>
        <taxon>Didymosphaeriaceae</taxon>
        <taxon>Bimuria</taxon>
    </lineage>
</organism>
<protein>
    <submittedName>
        <fullName evidence="1">Uncharacterized protein</fullName>
    </submittedName>
</protein>
<evidence type="ECO:0000313" key="2">
    <source>
        <dbReference type="Proteomes" id="UP000800036"/>
    </source>
</evidence>
<reference evidence="1" key="1">
    <citation type="journal article" date="2020" name="Stud. Mycol.">
        <title>101 Dothideomycetes genomes: a test case for predicting lifestyles and emergence of pathogens.</title>
        <authorList>
            <person name="Haridas S."/>
            <person name="Albert R."/>
            <person name="Binder M."/>
            <person name="Bloem J."/>
            <person name="Labutti K."/>
            <person name="Salamov A."/>
            <person name="Andreopoulos B."/>
            <person name="Baker S."/>
            <person name="Barry K."/>
            <person name="Bills G."/>
            <person name="Bluhm B."/>
            <person name="Cannon C."/>
            <person name="Castanera R."/>
            <person name="Culley D."/>
            <person name="Daum C."/>
            <person name="Ezra D."/>
            <person name="Gonzalez J."/>
            <person name="Henrissat B."/>
            <person name="Kuo A."/>
            <person name="Liang C."/>
            <person name="Lipzen A."/>
            <person name="Lutzoni F."/>
            <person name="Magnuson J."/>
            <person name="Mondo S."/>
            <person name="Nolan M."/>
            <person name="Ohm R."/>
            <person name="Pangilinan J."/>
            <person name="Park H.-J."/>
            <person name="Ramirez L."/>
            <person name="Alfaro M."/>
            <person name="Sun H."/>
            <person name="Tritt A."/>
            <person name="Yoshinaga Y."/>
            <person name="Zwiers L.-H."/>
            <person name="Turgeon B."/>
            <person name="Goodwin S."/>
            <person name="Spatafora J."/>
            <person name="Crous P."/>
            <person name="Grigoriev I."/>
        </authorList>
    </citation>
    <scope>NUCLEOTIDE SEQUENCE</scope>
    <source>
        <strain evidence="1">CBS 107.79</strain>
    </source>
</reference>
<gene>
    <name evidence="1" type="ORF">BU23DRAFT_92364</name>
</gene>
<sequence length="160" mass="17202">MHCKNSRAVVDVVSQLGPAGRVPCRIASQKLNCAERAERSACCQAAFTHRLHRLAQVAVLLLSCAGRGRGPRQLTVQADKKGCSRVSVLSRPRMQSSAPGVLAFWPGLWLGCRCRAEQTRCFDGGQAASLLAGVARVALGLTEALRSSTRAEQRDASNWC</sequence>
<accession>A0A6A5VIM1</accession>